<accession>A0A182JLT9</accession>
<sequence>LLTNVHLFHVQDGFRFLVSRILPDFVQGEECLFVSDFKVECWYKRSGYSSFSIIRKTTFVQVIWEANLFQAPNHRLKMFAKLFLVAMLVVCTVASPPPPPSVRTSRQVYPLAYSAGVVPYSYSAPAAAYTAYSSDVPAVQTYSTYSASPLSYNTYSAPVVASPYYYGRSVVF</sequence>
<organism evidence="1">
    <name type="scientific">Anopheles atroparvus</name>
    <name type="common">European mosquito</name>
    <dbReference type="NCBI Taxonomy" id="41427"/>
    <lineage>
        <taxon>Eukaryota</taxon>
        <taxon>Metazoa</taxon>
        <taxon>Ecdysozoa</taxon>
        <taxon>Arthropoda</taxon>
        <taxon>Hexapoda</taxon>
        <taxon>Insecta</taxon>
        <taxon>Pterygota</taxon>
        <taxon>Neoptera</taxon>
        <taxon>Endopterygota</taxon>
        <taxon>Diptera</taxon>
        <taxon>Nematocera</taxon>
        <taxon>Culicoidea</taxon>
        <taxon>Culicidae</taxon>
        <taxon>Anophelinae</taxon>
        <taxon>Anopheles</taxon>
    </lineage>
</organism>
<proteinExistence type="predicted"/>
<name>A0A182JLT9_ANOAO</name>
<dbReference type="AlphaFoldDB" id="A0A182JLT9"/>
<dbReference type="EnsemblMetazoa" id="AATE020478-RA">
    <property type="protein sequence ID" value="AATE020478-PA.1"/>
    <property type="gene ID" value="AATE020478"/>
</dbReference>
<protein>
    <submittedName>
        <fullName evidence="1">Uncharacterized protein</fullName>
    </submittedName>
</protein>
<dbReference type="VEuPathDB" id="VectorBase:AATE020478"/>
<evidence type="ECO:0000313" key="1">
    <source>
        <dbReference type="EnsemblMetazoa" id="AATE020478-PA.1"/>
    </source>
</evidence>
<reference evidence="1" key="1">
    <citation type="submission" date="2022-08" db="UniProtKB">
        <authorList>
            <consortium name="EnsemblMetazoa"/>
        </authorList>
    </citation>
    <scope>IDENTIFICATION</scope>
    <source>
        <strain evidence="1">EBRO</strain>
    </source>
</reference>